<accession>A0A2P8HB35</accession>
<dbReference type="OrthoDB" id="622032at2"/>
<feature type="transmembrane region" description="Helical" evidence="5">
    <location>
        <begin position="82"/>
        <end position="100"/>
    </location>
</feature>
<name>A0A2P8HB35_CHINA</name>
<dbReference type="RefSeq" id="WP_106531004.1">
    <property type="nucleotide sequence ID" value="NZ_PYAW01000008.1"/>
</dbReference>
<keyword evidence="7" id="KW-1185">Reference proteome</keyword>
<feature type="transmembrane region" description="Helical" evidence="5">
    <location>
        <begin position="211"/>
        <end position="233"/>
    </location>
</feature>
<evidence type="ECO:0000256" key="5">
    <source>
        <dbReference type="SAM" id="Phobius"/>
    </source>
</evidence>
<evidence type="ECO:0000256" key="2">
    <source>
        <dbReference type="ARBA" id="ARBA00022692"/>
    </source>
</evidence>
<feature type="transmembrane region" description="Helical" evidence="5">
    <location>
        <begin position="493"/>
        <end position="514"/>
    </location>
</feature>
<feature type="transmembrane region" description="Helical" evidence="5">
    <location>
        <begin position="314"/>
        <end position="333"/>
    </location>
</feature>
<dbReference type="PANTHER" id="PTHR23501">
    <property type="entry name" value="MAJOR FACILITATOR SUPERFAMILY"/>
    <property type="match status" value="1"/>
</dbReference>
<keyword evidence="2 5" id="KW-0812">Transmembrane</keyword>
<comment type="caution">
    <text evidence="6">The sequence shown here is derived from an EMBL/GenBank/DDBJ whole genome shotgun (WGS) entry which is preliminary data.</text>
</comment>
<feature type="transmembrane region" description="Helical" evidence="5">
    <location>
        <begin position="275"/>
        <end position="294"/>
    </location>
</feature>
<evidence type="ECO:0000256" key="3">
    <source>
        <dbReference type="ARBA" id="ARBA00022989"/>
    </source>
</evidence>
<feature type="transmembrane region" description="Helical" evidence="5">
    <location>
        <begin position="404"/>
        <end position="429"/>
    </location>
</feature>
<sequence length="531" mass="60492">MSQATPIFRSWIPEWLIRFTIFLVLLPTVMLFALSTANVSAATGFYGAEPQDIQFSMLIYYASLASFTPLEKRFFSRIATKEYFLICMVLQVLVTFWCYHTRELPVLFICRFLQGILNCGVTSICLTLLFSRLTSEHARETGYAIFYGMILCSGSLTSLVTAPLVDDYEYNVLYKMIIYTFVPGAVLLLLLMNKVHLARRTPLYQLDWSSFLLYAPMLILLGYIMIYGQQYYWLQDARIVWSIAGIVFLTIFFVIRQFSRKRPFIHMEVFKSRPFLFGLLLLGCLYLIRGSFNITTSYFSTVLGMDPLNTYELLTYNIVGILIGATISARLVIKKRPLQFIWLVGFFLLLVFHSSMYFLFASEADKITFILPLIIQGLGAGMLMTPIILFIISSVPESMSPSASAVGVFIRYAFFGLSTALINYFSLFFSKIHAMRMSDGISRVDNGLAERLNTYQLALQSRGLIPDQAAKLAPGLLEKAIQKQAFLKYAMDYYELVGILILVVMLLIVMTPYINRTIINVKYKQPAAATF</sequence>
<organism evidence="6 7">
    <name type="scientific">Chitinophaga niastensis</name>
    <dbReference type="NCBI Taxonomy" id="536980"/>
    <lineage>
        <taxon>Bacteria</taxon>
        <taxon>Pseudomonadati</taxon>
        <taxon>Bacteroidota</taxon>
        <taxon>Chitinophagia</taxon>
        <taxon>Chitinophagales</taxon>
        <taxon>Chitinophagaceae</taxon>
        <taxon>Chitinophaga</taxon>
    </lineage>
</organism>
<feature type="transmembrane region" description="Helical" evidence="5">
    <location>
        <begin position="53"/>
        <end position="70"/>
    </location>
</feature>
<feature type="transmembrane region" description="Helical" evidence="5">
    <location>
        <begin position="106"/>
        <end position="130"/>
    </location>
</feature>
<evidence type="ECO:0000313" key="6">
    <source>
        <dbReference type="EMBL" id="PSL43399.1"/>
    </source>
</evidence>
<reference evidence="6 7" key="1">
    <citation type="submission" date="2018-03" db="EMBL/GenBank/DDBJ databases">
        <title>Genomic Encyclopedia of Archaeal and Bacterial Type Strains, Phase II (KMG-II): from individual species to whole genera.</title>
        <authorList>
            <person name="Goeker M."/>
        </authorList>
    </citation>
    <scope>NUCLEOTIDE SEQUENCE [LARGE SCALE GENOMIC DNA]</scope>
    <source>
        <strain evidence="6 7">DSM 24859</strain>
    </source>
</reference>
<protein>
    <submittedName>
        <fullName evidence="6">MFS transporter</fullName>
    </submittedName>
</protein>
<keyword evidence="3 5" id="KW-1133">Transmembrane helix</keyword>
<feature type="transmembrane region" description="Helical" evidence="5">
    <location>
        <begin position="239"/>
        <end position="255"/>
    </location>
</feature>
<dbReference type="GO" id="GO:0022857">
    <property type="term" value="F:transmembrane transporter activity"/>
    <property type="evidence" value="ECO:0007669"/>
    <property type="project" value="InterPro"/>
</dbReference>
<proteinExistence type="predicted"/>
<dbReference type="Pfam" id="PF07690">
    <property type="entry name" value="MFS_1"/>
    <property type="match status" value="1"/>
</dbReference>
<dbReference type="Proteomes" id="UP000240971">
    <property type="component" value="Unassembled WGS sequence"/>
</dbReference>
<feature type="transmembrane region" description="Helical" evidence="5">
    <location>
        <begin position="367"/>
        <end position="392"/>
    </location>
</feature>
<comment type="subcellular location">
    <subcellularLocation>
        <location evidence="1">Membrane</location>
        <topology evidence="1">Multi-pass membrane protein</topology>
    </subcellularLocation>
</comment>
<dbReference type="Gene3D" id="1.20.1720.10">
    <property type="entry name" value="Multidrug resistance protein D"/>
    <property type="match status" value="1"/>
</dbReference>
<feature type="transmembrane region" description="Helical" evidence="5">
    <location>
        <begin position="21"/>
        <end position="47"/>
    </location>
</feature>
<evidence type="ECO:0000313" key="7">
    <source>
        <dbReference type="Proteomes" id="UP000240971"/>
    </source>
</evidence>
<gene>
    <name evidence="6" type="ORF">CLV51_10888</name>
</gene>
<dbReference type="Gene3D" id="1.20.1250.20">
    <property type="entry name" value="MFS general substrate transporter like domains"/>
    <property type="match status" value="1"/>
</dbReference>
<dbReference type="EMBL" id="PYAW01000008">
    <property type="protein sequence ID" value="PSL43399.1"/>
    <property type="molecule type" value="Genomic_DNA"/>
</dbReference>
<evidence type="ECO:0000256" key="1">
    <source>
        <dbReference type="ARBA" id="ARBA00004141"/>
    </source>
</evidence>
<dbReference type="GO" id="GO:0005886">
    <property type="term" value="C:plasma membrane"/>
    <property type="evidence" value="ECO:0007669"/>
    <property type="project" value="TreeGrafter"/>
</dbReference>
<evidence type="ECO:0000256" key="4">
    <source>
        <dbReference type="ARBA" id="ARBA00023136"/>
    </source>
</evidence>
<dbReference type="AlphaFoldDB" id="A0A2P8HB35"/>
<keyword evidence="4 5" id="KW-0472">Membrane</keyword>
<feature type="transmembrane region" description="Helical" evidence="5">
    <location>
        <begin position="142"/>
        <end position="160"/>
    </location>
</feature>
<feature type="transmembrane region" description="Helical" evidence="5">
    <location>
        <begin position="172"/>
        <end position="191"/>
    </location>
</feature>
<dbReference type="InterPro" id="IPR036259">
    <property type="entry name" value="MFS_trans_sf"/>
</dbReference>
<feature type="transmembrane region" description="Helical" evidence="5">
    <location>
        <begin position="340"/>
        <end position="361"/>
    </location>
</feature>
<dbReference type="PANTHER" id="PTHR23501:SF5">
    <property type="entry name" value="TRANSPORT PROTEIN"/>
    <property type="match status" value="1"/>
</dbReference>
<dbReference type="SUPFAM" id="SSF103473">
    <property type="entry name" value="MFS general substrate transporter"/>
    <property type="match status" value="1"/>
</dbReference>
<dbReference type="InterPro" id="IPR011701">
    <property type="entry name" value="MFS"/>
</dbReference>